<gene>
    <name evidence="3" type="ORF">L798_11756</name>
</gene>
<dbReference type="EMBL" id="KK852893">
    <property type="protein sequence ID" value="KDR14216.1"/>
    <property type="molecule type" value="Genomic_DNA"/>
</dbReference>
<proteinExistence type="predicted"/>
<dbReference type="SMART" id="SM00355">
    <property type="entry name" value="ZnF_C2H2"/>
    <property type="match status" value="2"/>
</dbReference>
<accession>A0A067R7F6</accession>
<keyword evidence="4" id="KW-1185">Reference proteome</keyword>
<dbReference type="Proteomes" id="UP000027135">
    <property type="component" value="Unassembled WGS sequence"/>
</dbReference>
<sequence length="191" mass="22061">MKLVTKNKPRSSKTKSVSTWKSVFSFKGKEINRNKSISKFVTSTPNTFNELLIDSVTKKRGEAKATLVTSMKEDISKKYTDDDDNVLQTYSTDVKHVILKTNPKTSKLKKDLFCGWKPPAEAFKQFECAICLDTFVNNVDFLTHMRRQHTGPLKLLQPSYKCGLCKAKFYKNSYLVRHCRFHHTPRCLKNQ</sequence>
<dbReference type="GO" id="GO:0008270">
    <property type="term" value="F:zinc ion binding"/>
    <property type="evidence" value="ECO:0007669"/>
    <property type="project" value="UniProtKB-KW"/>
</dbReference>
<dbReference type="InterPro" id="IPR013087">
    <property type="entry name" value="Znf_C2H2_type"/>
</dbReference>
<evidence type="ECO:0000313" key="4">
    <source>
        <dbReference type="Proteomes" id="UP000027135"/>
    </source>
</evidence>
<dbReference type="Gene3D" id="3.30.160.60">
    <property type="entry name" value="Classic Zinc Finger"/>
    <property type="match status" value="1"/>
</dbReference>
<organism evidence="3 4">
    <name type="scientific">Zootermopsis nevadensis</name>
    <name type="common">Dampwood termite</name>
    <dbReference type="NCBI Taxonomy" id="136037"/>
    <lineage>
        <taxon>Eukaryota</taxon>
        <taxon>Metazoa</taxon>
        <taxon>Ecdysozoa</taxon>
        <taxon>Arthropoda</taxon>
        <taxon>Hexapoda</taxon>
        <taxon>Insecta</taxon>
        <taxon>Pterygota</taxon>
        <taxon>Neoptera</taxon>
        <taxon>Polyneoptera</taxon>
        <taxon>Dictyoptera</taxon>
        <taxon>Blattodea</taxon>
        <taxon>Blattoidea</taxon>
        <taxon>Termitoidae</taxon>
        <taxon>Termopsidae</taxon>
        <taxon>Zootermopsis</taxon>
    </lineage>
</organism>
<evidence type="ECO:0000259" key="2">
    <source>
        <dbReference type="PROSITE" id="PS50157"/>
    </source>
</evidence>
<feature type="domain" description="C2H2-type" evidence="2">
    <location>
        <begin position="160"/>
        <end position="187"/>
    </location>
</feature>
<evidence type="ECO:0000256" key="1">
    <source>
        <dbReference type="PROSITE-ProRule" id="PRU00042"/>
    </source>
</evidence>
<reference evidence="3 4" key="1">
    <citation type="journal article" date="2014" name="Nat. Commun.">
        <title>Molecular traces of alternative social organization in a termite genome.</title>
        <authorList>
            <person name="Terrapon N."/>
            <person name="Li C."/>
            <person name="Robertson H.M."/>
            <person name="Ji L."/>
            <person name="Meng X."/>
            <person name="Booth W."/>
            <person name="Chen Z."/>
            <person name="Childers C.P."/>
            <person name="Glastad K.M."/>
            <person name="Gokhale K."/>
            <person name="Gowin J."/>
            <person name="Gronenberg W."/>
            <person name="Hermansen R.A."/>
            <person name="Hu H."/>
            <person name="Hunt B.G."/>
            <person name="Huylmans A.K."/>
            <person name="Khalil S.M."/>
            <person name="Mitchell R.D."/>
            <person name="Munoz-Torres M.C."/>
            <person name="Mustard J.A."/>
            <person name="Pan H."/>
            <person name="Reese J.T."/>
            <person name="Scharf M.E."/>
            <person name="Sun F."/>
            <person name="Vogel H."/>
            <person name="Xiao J."/>
            <person name="Yang W."/>
            <person name="Yang Z."/>
            <person name="Yang Z."/>
            <person name="Zhou J."/>
            <person name="Zhu J."/>
            <person name="Brent C.S."/>
            <person name="Elsik C.G."/>
            <person name="Goodisman M.A."/>
            <person name="Liberles D.A."/>
            <person name="Roe R.M."/>
            <person name="Vargo E.L."/>
            <person name="Vilcinskas A."/>
            <person name="Wang J."/>
            <person name="Bornberg-Bauer E."/>
            <person name="Korb J."/>
            <person name="Zhang G."/>
            <person name="Liebig J."/>
        </authorList>
    </citation>
    <scope>NUCLEOTIDE SEQUENCE [LARGE SCALE GENOMIC DNA]</scope>
    <source>
        <tissue evidence="3">Whole organism</tissue>
    </source>
</reference>
<dbReference type="PROSITE" id="PS50157">
    <property type="entry name" value="ZINC_FINGER_C2H2_2"/>
    <property type="match status" value="2"/>
</dbReference>
<keyword evidence="1" id="KW-0863">Zinc-finger</keyword>
<keyword evidence="1" id="KW-0862">Zinc</keyword>
<dbReference type="AlphaFoldDB" id="A0A067R7F6"/>
<dbReference type="InterPro" id="IPR036236">
    <property type="entry name" value="Znf_C2H2_sf"/>
</dbReference>
<dbReference type="InParanoid" id="A0A067R7F6"/>
<protein>
    <recommendedName>
        <fullName evidence="2">C2H2-type domain-containing protein</fullName>
    </recommendedName>
</protein>
<dbReference type="PROSITE" id="PS00028">
    <property type="entry name" value="ZINC_FINGER_C2H2_1"/>
    <property type="match status" value="2"/>
</dbReference>
<dbReference type="SUPFAM" id="SSF57667">
    <property type="entry name" value="beta-beta-alpha zinc fingers"/>
    <property type="match status" value="1"/>
</dbReference>
<feature type="domain" description="C2H2-type" evidence="2">
    <location>
        <begin position="126"/>
        <end position="154"/>
    </location>
</feature>
<name>A0A067R7F6_ZOONE</name>
<dbReference type="eggNOG" id="ENOG502TAM1">
    <property type="taxonomic scope" value="Eukaryota"/>
</dbReference>
<evidence type="ECO:0000313" key="3">
    <source>
        <dbReference type="EMBL" id="KDR14216.1"/>
    </source>
</evidence>
<keyword evidence="1" id="KW-0479">Metal-binding</keyword>